<dbReference type="AlphaFoldDB" id="W7E9C1"/>
<dbReference type="OrthoDB" id="10396890at2759"/>
<proteinExistence type="predicted"/>
<sequence>MRPSRSLRQGQRSQARGSGHARRRRGAPSHNQTASRNYKNERDYQNPGTLTPIVQYNFYHHLPMGGTTQLVQIRSSTGYMMGGVFVATASTITTTVSTESYMEYGPSMGPYNLASKPPEPRPSHAVNHDLNNFGAQFFAGGTPSLGAGDGAGDYTGLQDRRSPYPPIMDVGNDGRAGVFDPAGMSDLGNRGDTNFDPADLLPSDPSKAYLESLPDEAWVCPIPLRIRRASTFPSLDQYEEDVMEDLADNLETLQVSIG</sequence>
<feature type="compositionally biased region" description="Polar residues" evidence="1">
    <location>
        <begin position="1"/>
        <end position="11"/>
    </location>
</feature>
<keyword evidence="3" id="KW-1185">Reference proteome</keyword>
<evidence type="ECO:0000313" key="3">
    <source>
        <dbReference type="Proteomes" id="UP000054337"/>
    </source>
</evidence>
<protein>
    <submittedName>
        <fullName evidence="2">Uncharacterized protein</fullName>
    </submittedName>
</protein>
<dbReference type="RefSeq" id="XP_014553235.1">
    <property type="nucleotide sequence ID" value="XM_014697749.1"/>
</dbReference>
<feature type="region of interest" description="Disordered" evidence="1">
    <location>
        <begin position="1"/>
        <end position="47"/>
    </location>
</feature>
<gene>
    <name evidence="2" type="ORF">COCVIDRAFT_108230</name>
</gene>
<dbReference type="Proteomes" id="UP000054337">
    <property type="component" value="Unassembled WGS sequence"/>
</dbReference>
<evidence type="ECO:0000313" key="2">
    <source>
        <dbReference type="EMBL" id="EUN23659.1"/>
    </source>
</evidence>
<dbReference type="GeneID" id="26249364"/>
<name>W7E9C1_BIPV3</name>
<organism evidence="2 3">
    <name type="scientific">Bipolaris victoriae (strain FI3)</name>
    <name type="common">Victoria blight of oats agent</name>
    <name type="synonym">Cochliobolus victoriae</name>
    <dbReference type="NCBI Taxonomy" id="930091"/>
    <lineage>
        <taxon>Eukaryota</taxon>
        <taxon>Fungi</taxon>
        <taxon>Dikarya</taxon>
        <taxon>Ascomycota</taxon>
        <taxon>Pezizomycotina</taxon>
        <taxon>Dothideomycetes</taxon>
        <taxon>Pleosporomycetidae</taxon>
        <taxon>Pleosporales</taxon>
        <taxon>Pleosporineae</taxon>
        <taxon>Pleosporaceae</taxon>
        <taxon>Bipolaris</taxon>
    </lineage>
</organism>
<accession>W7E9C1</accession>
<dbReference type="HOGENOM" id="CLU_094266_0_0_1"/>
<reference evidence="2 3" key="1">
    <citation type="journal article" date="2013" name="PLoS Genet.">
        <title>Comparative genome structure, secondary metabolite, and effector coding capacity across Cochliobolus pathogens.</title>
        <authorList>
            <person name="Condon B.J."/>
            <person name="Leng Y."/>
            <person name="Wu D."/>
            <person name="Bushley K.E."/>
            <person name="Ohm R.A."/>
            <person name="Otillar R."/>
            <person name="Martin J."/>
            <person name="Schackwitz W."/>
            <person name="Grimwood J."/>
            <person name="MohdZainudin N."/>
            <person name="Xue C."/>
            <person name="Wang R."/>
            <person name="Manning V.A."/>
            <person name="Dhillon B."/>
            <person name="Tu Z.J."/>
            <person name="Steffenson B.J."/>
            <person name="Salamov A."/>
            <person name="Sun H."/>
            <person name="Lowry S."/>
            <person name="LaButti K."/>
            <person name="Han J."/>
            <person name="Copeland A."/>
            <person name="Lindquist E."/>
            <person name="Barry K."/>
            <person name="Schmutz J."/>
            <person name="Baker S.E."/>
            <person name="Ciuffetti L.M."/>
            <person name="Grigoriev I.V."/>
            <person name="Zhong S."/>
            <person name="Turgeon B.G."/>
        </authorList>
    </citation>
    <scope>NUCLEOTIDE SEQUENCE [LARGE SCALE GENOMIC DNA]</scope>
    <source>
        <strain evidence="2 3">FI3</strain>
    </source>
</reference>
<dbReference type="EMBL" id="KI968782">
    <property type="protein sequence ID" value="EUN23659.1"/>
    <property type="molecule type" value="Genomic_DNA"/>
</dbReference>
<evidence type="ECO:0000256" key="1">
    <source>
        <dbReference type="SAM" id="MobiDB-lite"/>
    </source>
</evidence>